<sequence length="135" mass="14595">MRSLKVLILEPDPYRMMALHQMLNAFGIYDVLTAPSLAAARCSLERRTRVDIAICDPQLKGGEGLALIRHLAAEREASALILLGRVAPGLLSDLESLLQTQALTLLGRLHTPVSAVLMRGLLDRYLQSAAQPAGA</sequence>
<evidence type="ECO:0000256" key="1">
    <source>
        <dbReference type="PROSITE-ProRule" id="PRU00169"/>
    </source>
</evidence>
<dbReference type="PROSITE" id="PS50110">
    <property type="entry name" value="RESPONSE_REGULATORY"/>
    <property type="match status" value="1"/>
</dbReference>
<dbReference type="GO" id="GO:0003677">
    <property type="term" value="F:DNA binding"/>
    <property type="evidence" value="ECO:0007669"/>
    <property type="project" value="UniProtKB-KW"/>
</dbReference>
<protein>
    <submittedName>
        <fullName evidence="3">DNA-binding protein</fullName>
    </submittedName>
</protein>
<dbReference type="Pfam" id="PF00072">
    <property type="entry name" value="Response_reg"/>
    <property type="match status" value="1"/>
</dbReference>
<dbReference type="InterPro" id="IPR001789">
    <property type="entry name" value="Sig_transdc_resp-reg_receiver"/>
</dbReference>
<dbReference type="GO" id="GO:0000160">
    <property type="term" value="P:phosphorelay signal transduction system"/>
    <property type="evidence" value="ECO:0007669"/>
    <property type="project" value="InterPro"/>
</dbReference>
<evidence type="ECO:0000313" key="3">
    <source>
        <dbReference type="EMBL" id="PAW55301.1"/>
    </source>
</evidence>
<comment type="caution">
    <text evidence="3">The sequence shown here is derived from an EMBL/GenBank/DDBJ whole genome shotgun (WGS) entry which is preliminary data.</text>
</comment>
<evidence type="ECO:0000259" key="2">
    <source>
        <dbReference type="PROSITE" id="PS50110"/>
    </source>
</evidence>
<dbReference type="Gene3D" id="3.40.50.2300">
    <property type="match status" value="1"/>
</dbReference>
<accession>A0A2A2PJ90</accession>
<organism evidence="3 4">
    <name type="scientific">Pseudomonas moraviensis</name>
    <dbReference type="NCBI Taxonomy" id="321662"/>
    <lineage>
        <taxon>Bacteria</taxon>
        <taxon>Pseudomonadati</taxon>
        <taxon>Pseudomonadota</taxon>
        <taxon>Gammaproteobacteria</taxon>
        <taxon>Pseudomonadales</taxon>
        <taxon>Pseudomonadaceae</taxon>
        <taxon>Pseudomonas</taxon>
    </lineage>
</organism>
<keyword evidence="4" id="KW-1185">Reference proteome</keyword>
<dbReference type="Proteomes" id="UP000217830">
    <property type="component" value="Unassembled WGS sequence"/>
</dbReference>
<dbReference type="RefSeq" id="WP_095667421.1">
    <property type="nucleotide sequence ID" value="NZ_NRSS01000004.1"/>
</dbReference>
<dbReference type="AlphaFoldDB" id="A0A2A2PJ90"/>
<feature type="modified residue" description="4-aspartylphosphate" evidence="1">
    <location>
        <position position="56"/>
    </location>
</feature>
<feature type="domain" description="Response regulatory" evidence="2">
    <location>
        <begin position="5"/>
        <end position="135"/>
    </location>
</feature>
<dbReference type="SUPFAM" id="SSF52172">
    <property type="entry name" value="CheY-like"/>
    <property type="match status" value="1"/>
</dbReference>
<keyword evidence="1" id="KW-0597">Phosphoprotein</keyword>
<evidence type="ECO:0000313" key="4">
    <source>
        <dbReference type="Proteomes" id="UP000217830"/>
    </source>
</evidence>
<dbReference type="EMBL" id="NRST01000001">
    <property type="protein sequence ID" value="PAW55301.1"/>
    <property type="molecule type" value="Genomic_DNA"/>
</dbReference>
<proteinExistence type="predicted"/>
<reference evidence="3 4" key="1">
    <citation type="submission" date="2017-08" db="EMBL/GenBank/DDBJ databases">
        <title>Draft Genome Sequence of Pseudomonas moraviensis TYU6, isolated from Taxus cuspidata by using PacBio Single-Molecule Real-Time Technology.</title>
        <authorList>
            <person name="Baek K.-H."/>
            <person name="Mishra A.K."/>
        </authorList>
    </citation>
    <scope>NUCLEOTIDE SEQUENCE [LARGE SCALE GENOMIC DNA]</scope>
    <source>
        <strain evidence="3 4">TYU6</strain>
    </source>
</reference>
<dbReference type="InterPro" id="IPR011006">
    <property type="entry name" value="CheY-like_superfamily"/>
</dbReference>
<keyword evidence="3" id="KW-0238">DNA-binding</keyword>
<name>A0A2A2PJ90_9PSED</name>
<gene>
    <name evidence="3" type="ORF">CKQ80_08285</name>
</gene>